<evidence type="ECO:0008006" key="3">
    <source>
        <dbReference type="Google" id="ProtNLM"/>
    </source>
</evidence>
<dbReference type="EMBL" id="CADIJR010000089">
    <property type="protein sequence ID" value="CAB3704523.1"/>
    <property type="molecule type" value="Genomic_DNA"/>
</dbReference>
<protein>
    <recommendedName>
        <fullName evidence="3">Phosphoglycolate phosphatase</fullName>
    </recommendedName>
</protein>
<keyword evidence="2" id="KW-1185">Reference proteome</keyword>
<dbReference type="Proteomes" id="UP000507979">
    <property type="component" value="Unassembled WGS sequence"/>
</dbReference>
<dbReference type="InterPro" id="IPR023214">
    <property type="entry name" value="HAD_sf"/>
</dbReference>
<name>A0A6J5BJ05_9BURK</name>
<accession>A0A6J5BJ05</accession>
<sequence>MKKHILVLDIDGTLTNTVALHQRAFLGAMQALALPSLDTDWGGYPHHTDTGILRHALARHGLAAPSAAMQAGFEQDLAERFRAAMATAPIREITGAAAFTRWLDGSDWAVVYATGGVRAVSGLKLDAAGIVYRPDALFTASEEPSRDALVARAVAHARQRHPQARDGMVLSMGDGRWDLEVAARLGLRFLGVGATAQARLLAERGATVLPDLTGAAAALTRLAAA</sequence>
<evidence type="ECO:0000313" key="2">
    <source>
        <dbReference type="Proteomes" id="UP000507979"/>
    </source>
</evidence>
<dbReference type="InterPro" id="IPR036412">
    <property type="entry name" value="HAD-like_sf"/>
</dbReference>
<dbReference type="InterPro" id="IPR023198">
    <property type="entry name" value="PGP-like_dom2"/>
</dbReference>
<evidence type="ECO:0000313" key="1">
    <source>
        <dbReference type="EMBL" id="CAB3704523.1"/>
    </source>
</evidence>
<dbReference type="Gene3D" id="1.10.150.240">
    <property type="entry name" value="Putative phosphatase, domain 2"/>
    <property type="match status" value="1"/>
</dbReference>
<dbReference type="Gene3D" id="3.40.50.1000">
    <property type="entry name" value="HAD superfamily/HAD-like"/>
    <property type="match status" value="1"/>
</dbReference>
<reference evidence="1 2" key="1">
    <citation type="submission" date="2020-04" db="EMBL/GenBank/DDBJ databases">
        <authorList>
            <person name="De Canck E."/>
        </authorList>
    </citation>
    <scope>NUCLEOTIDE SEQUENCE [LARGE SCALE GENOMIC DNA]</scope>
    <source>
        <strain evidence="1 2">LMG 26845</strain>
    </source>
</reference>
<dbReference type="AlphaFoldDB" id="A0A6J5BJ05"/>
<organism evidence="1 2">
    <name type="scientific">Achromobacter insuavis</name>
    <dbReference type="NCBI Taxonomy" id="1287735"/>
    <lineage>
        <taxon>Bacteria</taxon>
        <taxon>Pseudomonadati</taxon>
        <taxon>Pseudomonadota</taxon>
        <taxon>Betaproteobacteria</taxon>
        <taxon>Burkholderiales</taxon>
        <taxon>Alcaligenaceae</taxon>
        <taxon>Achromobacter</taxon>
    </lineage>
</organism>
<dbReference type="GeneID" id="92901319"/>
<gene>
    <name evidence="1" type="ORF">LMG26845_05426</name>
</gene>
<dbReference type="Pfam" id="PF12710">
    <property type="entry name" value="HAD"/>
    <property type="match status" value="1"/>
</dbReference>
<dbReference type="SUPFAM" id="SSF56784">
    <property type="entry name" value="HAD-like"/>
    <property type="match status" value="1"/>
</dbReference>
<dbReference type="RefSeq" id="WP_054434798.1">
    <property type="nucleotide sequence ID" value="NZ_CADIJR010000089.1"/>
</dbReference>
<proteinExistence type="predicted"/>